<organism evidence="2 3">
    <name type="scientific">Mesorhizobium newzealandense</name>
    <dbReference type="NCBI Taxonomy" id="1300302"/>
    <lineage>
        <taxon>Bacteria</taxon>
        <taxon>Pseudomonadati</taxon>
        <taxon>Pseudomonadota</taxon>
        <taxon>Alphaproteobacteria</taxon>
        <taxon>Hyphomicrobiales</taxon>
        <taxon>Phyllobacteriaceae</taxon>
        <taxon>Mesorhizobium</taxon>
    </lineage>
</organism>
<sequence>MNPFDWHADPISRATAITKSYRNTQNVRRFFTRECGGAFRFDRPFMAWLKDGAEKTMGDAVDEWLRRQAEKRKASFS</sequence>
<dbReference type="Pfam" id="PF20026">
    <property type="entry name" value="DUF6434"/>
    <property type="match status" value="1"/>
</dbReference>
<protein>
    <submittedName>
        <fullName evidence="2">DUF6434 domain-containing protein</fullName>
    </submittedName>
</protein>
<feature type="domain" description="DUF6434" evidence="1">
    <location>
        <begin position="4"/>
        <end position="67"/>
    </location>
</feature>
<evidence type="ECO:0000313" key="2">
    <source>
        <dbReference type="EMBL" id="MFD1986631.1"/>
    </source>
</evidence>
<reference evidence="3" key="1">
    <citation type="journal article" date="2019" name="Int. J. Syst. Evol. Microbiol.">
        <title>The Global Catalogue of Microorganisms (GCM) 10K type strain sequencing project: providing services to taxonomists for standard genome sequencing and annotation.</title>
        <authorList>
            <consortium name="The Broad Institute Genomics Platform"/>
            <consortium name="The Broad Institute Genome Sequencing Center for Infectious Disease"/>
            <person name="Wu L."/>
            <person name="Ma J."/>
        </authorList>
    </citation>
    <scope>NUCLEOTIDE SEQUENCE [LARGE SCALE GENOMIC DNA]</scope>
    <source>
        <strain evidence="3">CGMCC 1.16225</strain>
    </source>
</reference>
<dbReference type="InterPro" id="IPR045492">
    <property type="entry name" value="DUF6434"/>
</dbReference>
<gene>
    <name evidence="2" type="ORF">ACFSOZ_29800</name>
</gene>
<dbReference type="EMBL" id="JBHUGZ010000023">
    <property type="protein sequence ID" value="MFD1986631.1"/>
    <property type="molecule type" value="Genomic_DNA"/>
</dbReference>
<dbReference type="Proteomes" id="UP001597405">
    <property type="component" value="Unassembled WGS sequence"/>
</dbReference>
<comment type="caution">
    <text evidence="2">The sequence shown here is derived from an EMBL/GenBank/DDBJ whole genome shotgun (WGS) entry which is preliminary data.</text>
</comment>
<evidence type="ECO:0000259" key="1">
    <source>
        <dbReference type="Pfam" id="PF20026"/>
    </source>
</evidence>
<evidence type="ECO:0000313" key="3">
    <source>
        <dbReference type="Proteomes" id="UP001597405"/>
    </source>
</evidence>
<keyword evidence="3" id="KW-1185">Reference proteome</keyword>
<name>A0ABW4UHQ8_9HYPH</name>
<proteinExistence type="predicted"/>
<accession>A0ABW4UHQ8</accession>
<dbReference type="RefSeq" id="WP_379103976.1">
    <property type="nucleotide sequence ID" value="NZ_JBHUGZ010000023.1"/>
</dbReference>